<keyword evidence="3" id="KW-1185">Reference proteome</keyword>
<accession>A0A7V8V1A9</accession>
<evidence type="ECO:0000256" key="1">
    <source>
        <dbReference type="SAM" id="Phobius"/>
    </source>
</evidence>
<name>A0A7V8V1A9_9BACT</name>
<keyword evidence="1" id="KW-0472">Membrane</keyword>
<feature type="transmembrane region" description="Helical" evidence="1">
    <location>
        <begin position="6"/>
        <end position="34"/>
    </location>
</feature>
<dbReference type="Proteomes" id="UP000551616">
    <property type="component" value="Unassembled WGS sequence"/>
</dbReference>
<keyword evidence="1" id="KW-0812">Transmembrane</keyword>
<dbReference type="RefSeq" id="WP_261358547.1">
    <property type="nucleotide sequence ID" value="NZ_JABRWO010000001.1"/>
</dbReference>
<evidence type="ECO:0000313" key="2">
    <source>
        <dbReference type="EMBL" id="MBA2113100.1"/>
    </source>
</evidence>
<gene>
    <name evidence="2" type="ORF">HOV93_02480</name>
</gene>
<sequence length="41" mass="4137">MGSVGVIELLILAMMGAGCLVGVGILVAFILFVVKKSSGDK</sequence>
<keyword evidence="1" id="KW-1133">Transmembrane helix</keyword>
<organism evidence="2 3">
    <name type="scientific">Bremerella alba</name>
    <dbReference type="NCBI Taxonomy" id="980252"/>
    <lineage>
        <taxon>Bacteria</taxon>
        <taxon>Pseudomonadati</taxon>
        <taxon>Planctomycetota</taxon>
        <taxon>Planctomycetia</taxon>
        <taxon>Pirellulales</taxon>
        <taxon>Pirellulaceae</taxon>
        <taxon>Bremerella</taxon>
    </lineage>
</organism>
<evidence type="ECO:0000313" key="3">
    <source>
        <dbReference type="Proteomes" id="UP000551616"/>
    </source>
</evidence>
<dbReference type="AlphaFoldDB" id="A0A7V8V1A9"/>
<protein>
    <submittedName>
        <fullName evidence="2">Uncharacterized protein</fullName>
    </submittedName>
</protein>
<dbReference type="EMBL" id="JABRWO010000001">
    <property type="protein sequence ID" value="MBA2113100.1"/>
    <property type="molecule type" value="Genomic_DNA"/>
</dbReference>
<comment type="caution">
    <text evidence="2">The sequence shown here is derived from an EMBL/GenBank/DDBJ whole genome shotgun (WGS) entry which is preliminary data.</text>
</comment>
<proteinExistence type="predicted"/>
<reference evidence="2 3" key="1">
    <citation type="submission" date="2020-05" db="EMBL/GenBank/DDBJ databases">
        <title>Bremerella alba sp. nov., a novel planctomycete isolated from the surface of the macroalga Fucus spiralis.</title>
        <authorList>
            <person name="Godinho O."/>
            <person name="Botelho R."/>
            <person name="Albuquerque L."/>
            <person name="Wiegand S."/>
            <person name="Da Costa M.S."/>
            <person name="Lobo-Da-Cunha A."/>
            <person name="Jogler C."/>
            <person name="Lage O.M."/>
        </authorList>
    </citation>
    <scope>NUCLEOTIDE SEQUENCE [LARGE SCALE GENOMIC DNA]</scope>
    <source>
        <strain evidence="2 3">FF15</strain>
    </source>
</reference>